<keyword evidence="6 10" id="KW-0812">Transmembrane</keyword>
<accession>A0A1E4TWM8</accession>
<dbReference type="InterPro" id="IPR050814">
    <property type="entry name" value="Myo-inositol_Transporter"/>
</dbReference>
<evidence type="ECO:0000256" key="1">
    <source>
        <dbReference type="ARBA" id="ARBA00004651"/>
    </source>
</evidence>
<dbReference type="GO" id="GO:0005366">
    <property type="term" value="F:myo-inositol:proton symporter activity"/>
    <property type="evidence" value="ECO:0007669"/>
    <property type="project" value="TreeGrafter"/>
</dbReference>
<evidence type="ECO:0000313" key="13">
    <source>
        <dbReference type="Proteomes" id="UP000094236"/>
    </source>
</evidence>
<feature type="transmembrane region" description="Helical" evidence="10">
    <location>
        <begin position="80"/>
        <end position="99"/>
    </location>
</feature>
<dbReference type="PANTHER" id="PTHR48020">
    <property type="entry name" value="PROTON MYO-INOSITOL COTRANSPORTER"/>
    <property type="match status" value="1"/>
</dbReference>
<dbReference type="PROSITE" id="PS00217">
    <property type="entry name" value="SUGAR_TRANSPORT_2"/>
    <property type="match status" value="1"/>
</dbReference>
<evidence type="ECO:0000256" key="6">
    <source>
        <dbReference type="ARBA" id="ARBA00022692"/>
    </source>
</evidence>
<comment type="subcellular location">
    <subcellularLocation>
        <location evidence="1">Cell membrane</location>
        <topology evidence="1">Multi-pass membrane protein</topology>
    </subcellularLocation>
</comment>
<protein>
    <recommendedName>
        <fullName evidence="11">Major facilitator superfamily (MFS) profile domain-containing protein</fullName>
    </recommendedName>
</protein>
<proteinExistence type="inferred from homology"/>
<feature type="transmembrane region" description="Helical" evidence="10">
    <location>
        <begin position="455"/>
        <end position="473"/>
    </location>
</feature>
<reference evidence="13" key="1">
    <citation type="submission" date="2016-05" db="EMBL/GenBank/DDBJ databases">
        <title>Comparative genomics of biotechnologically important yeasts.</title>
        <authorList>
            <consortium name="DOE Joint Genome Institute"/>
            <person name="Riley R."/>
            <person name="Haridas S."/>
            <person name="Wolfe K.H."/>
            <person name="Lopes M.R."/>
            <person name="Hittinger C.T."/>
            <person name="Goker M."/>
            <person name="Salamov A."/>
            <person name="Wisecaver J."/>
            <person name="Long T.M."/>
            <person name="Aerts A.L."/>
            <person name="Barry K."/>
            <person name="Choi C."/>
            <person name="Clum A."/>
            <person name="Coughlan A.Y."/>
            <person name="Deshpande S."/>
            <person name="Douglass A.P."/>
            <person name="Hanson S.J."/>
            <person name="Klenk H.-P."/>
            <person name="Labutti K."/>
            <person name="Lapidus A."/>
            <person name="Lindquist E."/>
            <person name="Lipzen A."/>
            <person name="Meier-Kolthoff J.P."/>
            <person name="Ohm R.A."/>
            <person name="Otillar R.P."/>
            <person name="Pangilinan J."/>
            <person name="Peng Y."/>
            <person name="Rokas A."/>
            <person name="Rosa C.A."/>
            <person name="Scheuner C."/>
            <person name="Sibirny A.A."/>
            <person name="Slot J.C."/>
            <person name="Stielow J.B."/>
            <person name="Sun H."/>
            <person name="Kurtzman C.P."/>
            <person name="Blackwell M."/>
            <person name="Grigoriev I.V."/>
            <person name="Jeffries T.W."/>
        </authorList>
    </citation>
    <scope>NUCLEOTIDE SEQUENCE [LARGE SCALE GENOMIC DNA]</scope>
    <source>
        <strain evidence="13">NRRL Y-2460</strain>
    </source>
</reference>
<feature type="transmembrane region" description="Helical" evidence="10">
    <location>
        <begin position="33"/>
        <end position="60"/>
    </location>
</feature>
<dbReference type="AlphaFoldDB" id="A0A1E4TWM8"/>
<name>A0A1E4TWM8_PACTA</name>
<feature type="transmembrane region" description="Helical" evidence="10">
    <location>
        <begin position="165"/>
        <end position="186"/>
    </location>
</feature>
<dbReference type="InterPro" id="IPR003663">
    <property type="entry name" value="Sugar/inositol_transpt"/>
</dbReference>
<dbReference type="NCBIfam" id="TIGR00879">
    <property type="entry name" value="SP"/>
    <property type="match status" value="1"/>
</dbReference>
<dbReference type="InterPro" id="IPR005828">
    <property type="entry name" value="MFS_sugar_transport-like"/>
</dbReference>
<evidence type="ECO:0000256" key="9">
    <source>
        <dbReference type="RuleBase" id="RU003346"/>
    </source>
</evidence>
<evidence type="ECO:0000256" key="4">
    <source>
        <dbReference type="ARBA" id="ARBA00022475"/>
    </source>
</evidence>
<sequence>MSSSKKAYNLISENSPLLRTFPSKSVLSSQISIYATLIVVAASLGGFSYGYTTAIISGVLVSIGSDLDGEILTSTQQQSVASVTAIAAIFGCITSGLIADKIGRKNIISLSCILFVISSVEMALCSSYKMFLSGRFLLGFPVGAVSMVVPIYVSEVAPSRLRGSLMTLNSLGTTLGQFLAYVFSALLENHKYSWRLMIILGSIVPLLFLLASPFICESPRLLVIKSNPTDAAKCFRLIFPMAQEYQIDDKITLIQKDLNINPSIGNTDYQLNRISTEDLKSTTKNSIFTKSTIRALVIGCGLMCAQQLSGIAAFLNYSATIFKSAGINNAMFVSIFVSLANFLFTCANVVLIDITGRRKLLLYSMGIMIAALIATGFVSQMGPAAGALLVTFIVIYISAYAVGLGVIPWCSVEFLPQESRSLGAMIMSCINWSMNFLVSMTFLDLNGFFKLSGTAFIYALLSLAFYIFIIKFYPEVTGLPLEDIRKIFENGYDISYADELRKELGIGCDNDDVETTCLSNNSGLRANYSNI</sequence>
<dbReference type="SUPFAM" id="SSF103473">
    <property type="entry name" value="MFS general substrate transporter"/>
    <property type="match status" value="1"/>
</dbReference>
<evidence type="ECO:0000256" key="8">
    <source>
        <dbReference type="ARBA" id="ARBA00023136"/>
    </source>
</evidence>
<comment type="similarity">
    <text evidence="2 9">Belongs to the major facilitator superfamily. Sugar transporter (TC 2.A.1.1) family.</text>
</comment>
<dbReference type="PROSITE" id="PS50850">
    <property type="entry name" value="MFS"/>
    <property type="match status" value="1"/>
</dbReference>
<feature type="transmembrane region" description="Helical" evidence="10">
    <location>
        <begin position="106"/>
        <end position="124"/>
    </location>
</feature>
<dbReference type="EMBL" id="KV454013">
    <property type="protein sequence ID" value="ODV96162.1"/>
    <property type="molecule type" value="Genomic_DNA"/>
</dbReference>
<dbReference type="InterPro" id="IPR005829">
    <property type="entry name" value="Sugar_transporter_CS"/>
</dbReference>
<gene>
    <name evidence="12" type="ORF">PACTADRAFT_75333</name>
</gene>
<feature type="transmembrane region" description="Helical" evidence="10">
    <location>
        <begin position="295"/>
        <end position="318"/>
    </location>
</feature>
<keyword evidence="13" id="KW-1185">Reference proteome</keyword>
<dbReference type="FunFam" id="1.20.1250.20:FF:000218">
    <property type="entry name" value="facilitated trehalose transporter Tret1"/>
    <property type="match status" value="1"/>
</dbReference>
<feature type="transmembrane region" description="Helical" evidence="10">
    <location>
        <begin position="330"/>
        <end position="351"/>
    </location>
</feature>
<feature type="transmembrane region" description="Helical" evidence="10">
    <location>
        <begin position="192"/>
        <end position="216"/>
    </location>
</feature>
<keyword evidence="7 10" id="KW-1133">Transmembrane helix</keyword>
<evidence type="ECO:0000256" key="5">
    <source>
        <dbReference type="ARBA" id="ARBA00022597"/>
    </source>
</evidence>
<dbReference type="STRING" id="669874.A0A1E4TWM8"/>
<evidence type="ECO:0000256" key="10">
    <source>
        <dbReference type="SAM" id="Phobius"/>
    </source>
</evidence>
<keyword evidence="3 9" id="KW-0813">Transport</keyword>
<feature type="transmembrane region" description="Helical" evidence="10">
    <location>
        <begin position="384"/>
        <end position="410"/>
    </location>
</feature>
<feature type="transmembrane region" description="Helical" evidence="10">
    <location>
        <begin position="136"/>
        <end position="153"/>
    </location>
</feature>
<evidence type="ECO:0000313" key="12">
    <source>
        <dbReference type="EMBL" id="ODV96162.1"/>
    </source>
</evidence>
<dbReference type="Pfam" id="PF00083">
    <property type="entry name" value="Sugar_tr"/>
    <property type="match status" value="1"/>
</dbReference>
<feature type="domain" description="Major facilitator superfamily (MFS) profile" evidence="11">
    <location>
        <begin position="38"/>
        <end position="477"/>
    </location>
</feature>
<keyword evidence="4" id="KW-1003">Cell membrane</keyword>
<organism evidence="12 13">
    <name type="scientific">Pachysolen tannophilus NRRL Y-2460</name>
    <dbReference type="NCBI Taxonomy" id="669874"/>
    <lineage>
        <taxon>Eukaryota</taxon>
        <taxon>Fungi</taxon>
        <taxon>Dikarya</taxon>
        <taxon>Ascomycota</taxon>
        <taxon>Saccharomycotina</taxon>
        <taxon>Pichiomycetes</taxon>
        <taxon>Pachysolenaceae</taxon>
        <taxon>Pachysolen</taxon>
    </lineage>
</organism>
<dbReference type="OrthoDB" id="5290825at2759"/>
<dbReference type="InterPro" id="IPR036259">
    <property type="entry name" value="MFS_trans_sf"/>
</dbReference>
<evidence type="ECO:0000256" key="3">
    <source>
        <dbReference type="ARBA" id="ARBA00022448"/>
    </source>
</evidence>
<keyword evidence="8 10" id="KW-0472">Membrane</keyword>
<dbReference type="PRINTS" id="PR00171">
    <property type="entry name" value="SUGRTRNSPORT"/>
</dbReference>
<feature type="transmembrane region" description="Helical" evidence="10">
    <location>
        <begin position="422"/>
        <end position="443"/>
    </location>
</feature>
<dbReference type="Proteomes" id="UP000094236">
    <property type="component" value="Unassembled WGS sequence"/>
</dbReference>
<keyword evidence="5" id="KW-0762">Sugar transport</keyword>
<evidence type="ECO:0000256" key="2">
    <source>
        <dbReference type="ARBA" id="ARBA00010992"/>
    </source>
</evidence>
<evidence type="ECO:0000259" key="11">
    <source>
        <dbReference type="PROSITE" id="PS50850"/>
    </source>
</evidence>
<feature type="transmembrane region" description="Helical" evidence="10">
    <location>
        <begin position="360"/>
        <end position="378"/>
    </location>
</feature>
<dbReference type="GO" id="GO:1904679">
    <property type="term" value="P:myo-inositol import across plasma membrane"/>
    <property type="evidence" value="ECO:0007669"/>
    <property type="project" value="TreeGrafter"/>
</dbReference>
<dbReference type="PROSITE" id="PS00216">
    <property type="entry name" value="SUGAR_TRANSPORT_1"/>
    <property type="match status" value="1"/>
</dbReference>
<dbReference type="InterPro" id="IPR020846">
    <property type="entry name" value="MFS_dom"/>
</dbReference>
<dbReference type="Gene3D" id="1.20.1250.20">
    <property type="entry name" value="MFS general substrate transporter like domains"/>
    <property type="match status" value="1"/>
</dbReference>
<evidence type="ECO:0000256" key="7">
    <source>
        <dbReference type="ARBA" id="ARBA00022989"/>
    </source>
</evidence>
<dbReference type="GO" id="GO:0005886">
    <property type="term" value="C:plasma membrane"/>
    <property type="evidence" value="ECO:0007669"/>
    <property type="project" value="UniProtKB-SubCell"/>
</dbReference>
<dbReference type="PANTHER" id="PTHR48020:SF22">
    <property type="entry name" value="MAJOR FACILITATOR SUPERFAMILY (MFS) PROFILE DOMAIN-CONTAINING PROTEIN-RELATED"/>
    <property type="match status" value="1"/>
</dbReference>